<comment type="caution">
    <text evidence="2">The sequence shown here is derived from an EMBL/GenBank/DDBJ whole genome shotgun (WGS) entry which is preliminary data.</text>
</comment>
<organism evidence="2 3">
    <name type="scientific">Symbiodinium pilosum</name>
    <name type="common">Dinoflagellate</name>
    <dbReference type="NCBI Taxonomy" id="2952"/>
    <lineage>
        <taxon>Eukaryota</taxon>
        <taxon>Sar</taxon>
        <taxon>Alveolata</taxon>
        <taxon>Dinophyceae</taxon>
        <taxon>Suessiales</taxon>
        <taxon>Symbiodiniaceae</taxon>
        <taxon>Symbiodinium</taxon>
    </lineage>
</organism>
<dbReference type="AlphaFoldDB" id="A0A812T8K1"/>
<dbReference type="EMBL" id="CAJNIZ010028543">
    <property type="protein sequence ID" value="CAE7509098.1"/>
    <property type="molecule type" value="Genomic_DNA"/>
</dbReference>
<sequence length="224" mass="25250">SGRTVRNPSSYWTKLLGTKATMIMHPRIEDEDFIAFKIARDRMVDRRNEAVQHRWKVLRKEISWEDVEDEASDVLEFIRDREPLPWVLGPRGRTLSDPELAEIAERKERIGRAVNKLLGVHALTWEELRQGKEPRPYVPPHQQPREPNYPPPDRLRSKAMPRPGAQVQIPPVISQAAPAKQPAVRPAAVTPPKAEPAKAAQPPADPPQPVMLSAPDTAAPPDDQ</sequence>
<dbReference type="Proteomes" id="UP000649617">
    <property type="component" value="Unassembled WGS sequence"/>
</dbReference>
<feature type="non-terminal residue" evidence="2">
    <location>
        <position position="224"/>
    </location>
</feature>
<protein>
    <submittedName>
        <fullName evidence="2">Uncharacterized protein</fullName>
    </submittedName>
</protein>
<evidence type="ECO:0000313" key="2">
    <source>
        <dbReference type="EMBL" id="CAE7509098.1"/>
    </source>
</evidence>
<reference evidence="2" key="1">
    <citation type="submission" date="2021-02" db="EMBL/GenBank/DDBJ databases">
        <authorList>
            <person name="Dougan E. K."/>
            <person name="Rhodes N."/>
            <person name="Thang M."/>
            <person name="Chan C."/>
        </authorList>
    </citation>
    <scope>NUCLEOTIDE SEQUENCE</scope>
</reference>
<keyword evidence="3" id="KW-1185">Reference proteome</keyword>
<proteinExistence type="predicted"/>
<feature type="region of interest" description="Disordered" evidence="1">
    <location>
        <begin position="131"/>
        <end position="224"/>
    </location>
</feature>
<feature type="compositionally biased region" description="Pro residues" evidence="1">
    <location>
        <begin position="136"/>
        <end position="152"/>
    </location>
</feature>
<accession>A0A812T8K1</accession>
<evidence type="ECO:0000313" key="3">
    <source>
        <dbReference type="Proteomes" id="UP000649617"/>
    </source>
</evidence>
<feature type="compositionally biased region" description="Low complexity" evidence="1">
    <location>
        <begin position="186"/>
        <end position="202"/>
    </location>
</feature>
<evidence type="ECO:0000256" key="1">
    <source>
        <dbReference type="SAM" id="MobiDB-lite"/>
    </source>
</evidence>
<gene>
    <name evidence="2" type="ORF">SPIL2461_LOCUS13224</name>
</gene>
<name>A0A812T8K1_SYMPI</name>
<feature type="non-terminal residue" evidence="2">
    <location>
        <position position="1"/>
    </location>
</feature>